<comment type="caution">
    <text evidence="2">The sequence shown here is derived from an EMBL/GenBank/DDBJ whole genome shotgun (WGS) entry which is preliminary data.</text>
</comment>
<dbReference type="Proteomes" id="UP000885806">
    <property type="component" value="Unassembled WGS sequence"/>
</dbReference>
<name>A0A7V5NXI9_9PROT</name>
<feature type="domain" description="Beta-lactamase hydrolase-like protein phosphatase-like" evidence="1">
    <location>
        <begin position="5"/>
        <end position="110"/>
    </location>
</feature>
<evidence type="ECO:0000259" key="1">
    <source>
        <dbReference type="Pfam" id="PF04273"/>
    </source>
</evidence>
<evidence type="ECO:0000313" key="2">
    <source>
        <dbReference type="EMBL" id="HHI89094.1"/>
    </source>
</evidence>
<gene>
    <name evidence="2" type="ORF">ENK01_03990</name>
</gene>
<reference evidence="2" key="1">
    <citation type="journal article" date="2020" name="mSystems">
        <title>Genome- and Community-Level Interaction Insights into Carbon Utilization and Element Cycling Functions of Hydrothermarchaeota in Hydrothermal Sediment.</title>
        <authorList>
            <person name="Zhou Z."/>
            <person name="Liu Y."/>
            <person name="Xu W."/>
            <person name="Pan J."/>
            <person name="Luo Z.H."/>
            <person name="Li M."/>
        </authorList>
    </citation>
    <scope>NUCLEOTIDE SEQUENCE [LARGE SCALE GENOMIC DNA]</scope>
    <source>
        <strain evidence="2">HyVt-538</strain>
    </source>
</reference>
<dbReference type="InterPro" id="IPR029021">
    <property type="entry name" value="Prot-tyrosine_phosphatase-like"/>
</dbReference>
<dbReference type="NCBIfam" id="TIGR01244">
    <property type="entry name" value="TIGR01244 family sulfur transferase"/>
    <property type="match status" value="1"/>
</dbReference>
<dbReference type="EMBL" id="DROP01000266">
    <property type="protein sequence ID" value="HHI89094.1"/>
    <property type="molecule type" value="Genomic_DNA"/>
</dbReference>
<dbReference type="Gene3D" id="3.90.190.10">
    <property type="entry name" value="Protein tyrosine phosphatase superfamily"/>
    <property type="match status" value="1"/>
</dbReference>
<dbReference type="GO" id="GO:0016787">
    <property type="term" value="F:hydrolase activity"/>
    <property type="evidence" value="ECO:0007669"/>
    <property type="project" value="InterPro"/>
</dbReference>
<proteinExistence type="predicted"/>
<organism evidence="2">
    <name type="scientific">Hellea balneolensis</name>
    <dbReference type="NCBI Taxonomy" id="287478"/>
    <lineage>
        <taxon>Bacteria</taxon>
        <taxon>Pseudomonadati</taxon>
        <taxon>Pseudomonadota</taxon>
        <taxon>Alphaproteobacteria</taxon>
        <taxon>Maricaulales</taxon>
        <taxon>Robiginitomaculaceae</taxon>
        <taxon>Hellea</taxon>
    </lineage>
</organism>
<accession>A0A7V5NXI9</accession>
<dbReference type="AlphaFoldDB" id="A0A7V5NXI9"/>
<dbReference type="InterPro" id="IPR005939">
    <property type="entry name" value="BLH_phosphatase-like"/>
</dbReference>
<dbReference type="Pfam" id="PF04273">
    <property type="entry name" value="BLH_phosphatase"/>
    <property type="match status" value="1"/>
</dbReference>
<protein>
    <submittedName>
        <fullName evidence="2">TIGR01244 family phosphatase</fullName>
    </submittedName>
</protein>
<sequence length="143" mass="16072">MFTYKKLSDDVYSTAQIFPEQIDHIAETGFKTIICNRPDMEKPGQPFSDDIRKHAADKGIGYHYLPMSPGRLTPDLLKNMEKALKESPKPVLMHCASGTRSAMLWCFVNAKELGVDEVLERATKAGFNVAQIRPALLQYVQQA</sequence>
<dbReference type="SUPFAM" id="SSF52799">
    <property type="entry name" value="(Phosphotyrosine protein) phosphatases II"/>
    <property type="match status" value="1"/>
</dbReference>